<dbReference type="GO" id="GO:0003899">
    <property type="term" value="F:DNA-directed RNA polymerase activity"/>
    <property type="evidence" value="ECO:0007669"/>
    <property type="project" value="InterPro"/>
</dbReference>
<dbReference type="PANTHER" id="PTHR30313:SF2">
    <property type="entry name" value="DNA PRIMASE"/>
    <property type="match status" value="1"/>
</dbReference>
<sequence>MMEIAAIKQQLTLSQVLSYYGLKPDKHLRLHCPFHDDKTPSLQVYYKTHSCYCFSSNCKTHGKPLDVIDFVMYKEGCSKHEAILKCKALIGGSVPATPARNYNREETLNYMFTYFKNAVHNSKPAQEYIQSRGLETARLEIGYNTGQFHHGRRRDDQLIAVCVEAGLLSPWGTNSNGGQGYRPFGKYCIVFALRNSKGEISGMYFRSTVNDDTQRLREAFSFPGLP</sequence>
<proteinExistence type="predicted"/>
<protein>
    <submittedName>
        <fullName evidence="5">CHC2-type zinc finger protein</fullName>
    </submittedName>
</protein>
<dbReference type="AlphaFoldDB" id="A0A2P8FAR3"/>
<dbReference type="GO" id="GO:0008270">
    <property type="term" value="F:zinc ion binding"/>
    <property type="evidence" value="ECO:0007669"/>
    <property type="project" value="UniProtKB-KW"/>
</dbReference>
<evidence type="ECO:0000313" key="5">
    <source>
        <dbReference type="EMBL" id="PSL18823.1"/>
    </source>
</evidence>
<dbReference type="InterPro" id="IPR050219">
    <property type="entry name" value="DnaG_primase"/>
</dbReference>
<dbReference type="GO" id="GO:0006269">
    <property type="term" value="P:DNA replication, synthesis of primer"/>
    <property type="evidence" value="ECO:0007669"/>
    <property type="project" value="TreeGrafter"/>
</dbReference>
<keyword evidence="2" id="KW-0863">Zinc-finger</keyword>
<dbReference type="InterPro" id="IPR036977">
    <property type="entry name" value="DNA_primase_Znf_CHC2"/>
</dbReference>
<comment type="caution">
    <text evidence="5">The sequence shown here is derived from an EMBL/GenBank/DDBJ whole genome shotgun (WGS) entry which is preliminary data.</text>
</comment>
<dbReference type="Gene3D" id="3.90.980.10">
    <property type="entry name" value="DNA primase, catalytic core, N-terminal domain"/>
    <property type="match status" value="1"/>
</dbReference>
<evidence type="ECO:0000256" key="1">
    <source>
        <dbReference type="ARBA" id="ARBA00022723"/>
    </source>
</evidence>
<dbReference type="SMART" id="SM00400">
    <property type="entry name" value="ZnF_CHCC"/>
    <property type="match status" value="1"/>
</dbReference>
<keyword evidence="1" id="KW-0479">Metal-binding</keyword>
<keyword evidence="3" id="KW-0862">Zinc</keyword>
<dbReference type="GO" id="GO:0003677">
    <property type="term" value="F:DNA binding"/>
    <property type="evidence" value="ECO:0007669"/>
    <property type="project" value="InterPro"/>
</dbReference>
<gene>
    <name evidence="5" type="ORF">CLV42_1319</name>
</gene>
<evidence type="ECO:0000256" key="3">
    <source>
        <dbReference type="ARBA" id="ARBA00022833"/>
    </source>
</evidence>
<evidence type="ECO:0000256" key="2">
    <source>
        <dbReference type="ARBA" id="ARBA00022771"/>
    </source>
</evidence>
<dbReference type="EMBL" id="PYGK01000031">
    <property type="protein sequence ID" value="PSL18823.1"/>
    <property type="molecule type" value="Genomic_DNA"/>
</dbReference>
<dbReference type="Proteomes" id="UP000240978">
    <property type="component" value="Unassembled WGS sequence"/>
</dbReference>
<dbReference type="RefSeq" id="WP_211303579.1">
    <property type="nucleotide sequence ID" value="NZ_PYGK01000031.1"/>
</dbReference>
<keyword evidence="6" id="KW-1185">Reference proteome</keyword>
<dbReference type="Gene3D" id="3.90.580.10">
    <property type="entry name" value="Zinc finger, CHC2-type domain"/>
    <property type="match status" value="1"/>
</dbReference>
<accession>A0A2P8FAR3</accession>
<dbReference type="InterPro" id="IPR002694">
    <property type="entry name" value="Znf_CHC2"/>
</dbReference>
<feature type="domain" description="Zinc finger CHC2-type" evidence="4">
    <location>
        <begin position="32"/>
        <end position="87"/>
    </location>
</feature>
<evidence type="ECO:0000313" key="6">
    <source>
        <dbReference type="Proteomes" id="UP000240978"/>
    </source>
</evidence>
<dbReference type="Pfam" id="PF01807">
    <property type="entry name" value="Zn_ribbon_DnaG"/>
    <property type="match status" value="1"/>
</dbReference>
<reference evidence="5 6" key="1">
    <citation type="submission" date="2018-03" db="EMBL/GenBank/DDBJ databases">
        <title>Genomic Encyclopedia of Archaeal and Bacterial Type Strains, Phase II (KMG-II): from individual species to whole genera.</title>
        <authorList>
            <person name="Goeker M."/>
        </authorList>
    </citation>
    <scope>NUCLEOTIDE SEQUENCE [LARGE SCALE GENOMIC DNA]</scope>
    <source>
        <strain evidence="5 6">DSM 18107</strain>
    </source>
</reference>
<dbReference type="PANTHER" id="PTHR30313">
    <property type="entry name" value="DNA PRIMASE"/>
    <property type="match status" value="1"/>
</dbReference>
<dbReference type="GO" id="GO:0005737">
    <property type="term" value="C:cytoplasm"/>
    <property type="evidence" value="ECO:0007669"/>
    <property type="project" value="TreeGrafter"/>
</dbReference>
<evidence type="ECO:0000259" key="4">
    <source>
        <dbReference type="SMART" id="SM00400"/>
    </source>
</evidence>
<dbReference type="InterPro" id="IPR037068">
    <property type="entry name" value="DNA_primase_core_N_sf"/>
</dbReference>
<dbReference type="SUPFAM" id="SSF57783">
    <property type="entry name" value="Zinc beta-ribbon"/>
    <property type="match status" value="1"/>
</dbReference>
<name>A0A2P8FAR3_9BACT</name>
<organism evidence="5 6">
    <name type="scientific">Chitinophaga ginsengisoli</name>
    <dbReference type="NCBI Taxonomy" id="363837"/>
    <lineage>
        <taxon>Bacteria</taxon>
        <taxon>Pseudomonadati</taxon>
        <taxon>Bacteroidota</taxon>
        <taxon>Chitinophagia</taxon>
        <taxon>Chitinophagales</taxon>
        <taxon>Chitinophagaceae</taxon>
        <taxon>Chitinophaga</taxon>
    </lineage>
</organism>